<gene>
    <name evidence="2" type="ORF">E2C01_008140</name>
</gene>
<dbReference type="AlphaFoldDB" id="A0A5B7D567"/>
<feature type="compositionally biased region" description="Polar residues" evidence="1">
    <location>
        <begin position="28"/>
        <end position="51"/>
    </location>
</feature>
<dbReference type="Proteomes" id="UP000324222">
    <property type="component" value="Unassembled WGS sequence"/>
</dbReference>
<reference evidence="2 3" key="1">
    <citation type="submission" date="2019-05" db="EMBL/GenBank/DDBJ databases">
        <title>Another draft genome of Portunus trituberculatus and its Hox gene families provides insights of decapod evolution.</title>
        <authorList>
            <person name="Jeong J.-H."/>
            <person name="Song I."/>
            <person name="Kim S."/>
            <person name="Choi T."/>
            <person name="Kim D."/>
            <person name="Ryu S."/>
            <person name="Kim W."/>
        </authorList>
    </citation>
    <scope>NUCLEOTIDE SEQUENCE [LARGE SCALE GENOMIC DNA]</scope>
    <source>
        <tissue evidence="2">Muscle</tissue>
    </source>
</reference>
<evidence type="ECO:0000313" key="3">
    <source>
        <dbReference type="Proteomes" id="UP000324222"/>
    </source>
</evidence>
<evidence type="ECO:0000256" key="1">
    <source>
        <dbReference type="SAM" id="MobiDB-lite"/>
    </source>
</evidence>
<dbReference type="EMBL" id="VSRR010000420">
    <property type="protein sequence ID" value="MPC15353.1"/>
    <property type="molecule type" value="Genomic_DNA"/>
</dbReference>
<keyword evidence="3" id="KW-1185">Reference proteome</keyword>
<feature type="region of interest" description="Disordered" evidence="1">
    <location>
        <begin position="1"/>
        <end position="51"/>
    </location>
</feature>
<organism evidence="2 3">
    <name type="scientific">Portunus trituberculatus</name>
    <name type="common">Swimming crab</name>
    <name type="synonym">Neptunus trituberculatus</name>
    <dbReference type="NCBI Taxonomy" id="210409"/>
    <lineage>
        <taxon>Eukaryota</taxon>
        <taxon>Metazoa</taxon>
        <taxon>Ecdysozoa</taxon>
        <taxon>Arthropoda</taxon>
        <taxon>Crustacea</taxon>
        <taxon>Multicrustacea</taxon>
        <taxon>Malacostraca</taxon>
        <taxon>Eumalacostraca</taxon>
        <taxon>Eucarida</taxon>
        <taxon>Decapoda</taxon>
        <taxon>Pleocyemata</taxon>
        <taxon>Brachyura</taxon>
        <taxon>Eubrachyura</taxon>
        <taxon>Portunoidea</taxon>
        <taxon>Portunidae</taxon>
        <taxon>Portuninae</taxon>
        <taxon>Portunus</taxon>
    </lineage>
</organism>
<accession>A0A5B7D567</accession>
<feature type="compositionally biased region" description="Basic and acidic residues" evidence="1">
    <location>
        <begin position="18"/>
        <end position="27"/>
    </location>
</feature>
<evidence type="ECO:0000313" key="2">
    <source>
        <dbReference type="EMBL" id="MPC15353.1"/>
    </source>
</evidence>
<name>A0A5B7D567_PORTR</name>
<sequence length="99" mass="10933">MGRMLWSQRGQGVAQKTCHGEAPRRGDQSGSCAPNTPRRSTTLWRPQSGSCGSVKRCYPVRRFICVTLTPAGVQAGHALPFHHLPPYRFDHAAQSHLQP</sequence>
<proteinExistence type="predicted"/>
<comment type="caution">
    <text evidence="2">The sequence shown here is derived from an EMBL/GenBank/DDBJ whole genome shotgun (WGS) entry which is preliminary data.</text>
</comment>
<protein>
    <submittedName>
        <fullName evidence="2">Uncharacterized protein</fullName>
    </submittedName>
</protein>